<feature type="transmembrane region" description="Helical" evidence="2">
    <location>
        <begin position="9"/>
        <end position="31"/>
    </location>
</feature>
<protein>
    <submittedName>
        <fullName evidence="3">Uncharacterized protein</fullName>
    </submittedName>
</protein>
<sequence>MSKPKSSGAALRVMAAGIFAAIPAIALPVYIDHLYRVRPTVTRIAEGFIQPHFRDGVGSYFTRGDEMVIRGLSFWLMAAIILFMFMAGHMMRRRLKIMLRPPRDPEPVVTEDADTTPANPA</sequence>
<evidence type="ECO:0000256" key="2">
    <source>
        <dbReference type="SAM" id="Phobius"/>
    </source>
</evidence>
<accession>V4Q217</accession>
<dbReference type="RefSeq" id="WP_018081116.1">
    <property type="nucleotide sequence ID" value="NZ_AQWM01000004.1"/>
</dbReference>
<dbReference type="Proteomes" id="UP000017837">
    <property type="component" value="Unassembled WGS sequence"/>
</dbReference>
<dbReference type="PATRIC" id="fig|1121022.4.peg.159"/>
<organism evidence="3 4">
    <name type="scientific">Asticcacaulis benevestitus DSM 16100 = ATCC BAA-896</name>
    <dbReference type="NCBI Taxonomy" id="1121022"/>
    <lineage>
        <taxon>Bacteria</taxon>
        <taxon>Pseudomonadati</taxon>
        <taxon>Pseudomonadota</taxon>
        <taxon>Alphaproteobacteria</taxon>
        <taxon>Caulobacterales</taxon>
        <taxon>Caulobacteraceae</taxon>
        <taxon>Asticcacaulis</taxon>
    </lineage>
</organism>
<reference evidence="3 4" key="1">
    <citation type="journal article" date="2014" name="Nature">
        <title>Sequential evolution of bacterial morphology by co-option of a developmental regulator.</title>
        <authorList>
            <person name="Jiang C."/>
            <person name="Brown P.J."/>
            <person name="Ducret A."/>
            <person name="Brun Y.V."/>
        </authorList>
    </citation>
    <scope>NUCLEOTIDE SEQUENCE [LARGE SCALE GENOMIC DNA]</scope>
    <source>
        <strain evidence="3 4">DSM 16100</strain>
    </source>
</reference>
<keyword evidence="2" id="KW-0812">Transmembrane</keyword>
<feature type="transmembrane region" description="Helical" evidence="2">
    <location>
        <begin position="72"/>
        <end position="91"/>
    </location>
</feature>
<gene>
    <name evidence="3" type="ORF">ABENE_00810</name>
</gene>
<feature type="region of interest" description="Disordered" evidence="1">
    <location>
        <begin position="102"/>
        <end position="121"/>
    </location>
</feature>
<evidence type="ECO:0000313" key="4">
    <source>
        <dbReference type="Proteomes" id="UP000017837"/>
    </source>
</evidence>
<keyword evidence="2" id="KW-1133">Transmembrane helix</keyword>
<comment type="caution">
    <text evidence="3">The sequence shown here is derived from an EMBL/GenBank/DDBJ whole genome shotgun (WGS) entry which is preliminary data.</text>
</comment>
<dbReference type="OrthoDB" id="9917993at2"/>
<name>V4Q217_9CAUL</name>
<keyword evidence="2" id="KW-0472">Membrane</keyword>
<evidence type="ECO:0000313" key="3">
    <source>
        <dbReference type="EMBL" id="ESQ94666.1"/>
    </source>
</evidence>
<dbReference type="EMBL" id="AWGB01000001">
    <property type="protein sequence ID" value="ESQ94666.1"/>
    <property type="molecule type" value="Genomic_DNA"/>
</dbReference>
<keyword evidence="4" id="KW-1185">Reference proteome</keyword>
<evidence type="ECO:0000256" key="1">
    <source>
        <dbReference type="SAM" id="MobiDB-lite"/>
    </source>
</evidence>
<proteinExistence type="predicted"/>
<dbReference type="AlphaFoldDB" id="V4Q217"/>